<dbReference type="CDD" id="cd03216">
    <property type="entry name" value="ABC_Carb_Monos_I"/>
    <property type="match status" value="1"/>
</dbReference>
<reference evidence="10 11" key="1">
    <citation type="submission" date="2016-10" db="EMBL/GenBank/DDBJ databases">
        <authorList>
            <person name="de Groot N.N."/>
        </authorList>
    </citation>
    <scope>NUCLEOTIDE SEQUENCE [LARGE SCALE GENOMIC DNA]</scope>
    <source>
        <strain evidence="10 11">CGMCC 4.5506</strain>
    </source>
</reference>
<dbReference type="Pfam" id="PF00005">
    <property type="entry name" value="ABC_tran"/>
    <property type="match status" value="2"/>
</dbReference>
<dbReference type="SUPFAM" id="SSF52540">
    <property type="entry name" value="P-loop containing nucleoside triphosphate hydrolases"/>
    <property type="match status" value="2"/>
</dbReference>
<dbReference type="InterPro" id="IPR050107">
    <property type="entry name" value="ABC_carbohydrate_import_ATPase"/>
</dbReference>
<dbReference type="PANTHER" id="PTHR43790:SF3">
    <property type="entry name" value="D-ALLOSE IMPORT ATP-BINDING PROTEIN ALSA-RELATED"/>
    <property type="match status" value="1"/>
</dbReference>
<keyword evidence="4" id="KW-0762">Sugar transport</keyword>
<evidence type="ECO:0000256" key="7">
    <source>
        <dbReference type="ARBA" id="ARBA00022840"/>
    </source>
</evidence>
<dbReference type="PROSITE" id="PS50893">
    <property type="entry name" value="ABC_TRANSPORTER_2"/>
    <property type="match status" value="2"/>
</dbReference>
<keyword evidence="3" id="KW-1003">Cell membrane</keyword>
<gene>
    <name evidence="10" type="ORF">SAMN05421630_10645</name>
</gene>
<comment type="subcellular location">
    <subcellularLocation>
        <location evidence="1">Cell membrane</location>
        <topology evidence="1">Peripheral membrane protein</topology>
    </subcellularLocation>
</comment>
<organism evidence="10 11">
    <name type="scientific">Prauserella marina</name>
    <dbReference type="NCBI Taxonomy" id="530584"/>
    <lineage>
        <taxon>Bacteria</taxon>
        <taxon>Bacillati</taxon>
        <taxon>Actinomycetota</taxon>
        <taxon>Actinomycetes</taxon>
        <taxon>Pseudonocardiales</taxon>
        <taxon>Pseudonocardiaceae</taxon>
        <taxon>Prauserella</taxon>
    </lineage>
</organism>
<dbReference type="GO" id="GO:0016887">
    <property type="term" value="F:ATP hydrolysis activity"/>
    <property type="evidence" value="ECO:0007669"/>
    <property type="project" value="InterPro"/>
</dbReference>
<protein>
    <submittedName>
        <fullName evidence="10">Rhamnose transport system ATP-binding protein</fullName>
    </submittedName>
</protein>
<dbReference type="FunFam" id="3.40.50.300:FF:000127">
    <property type="entry name" value="Ribose import ATP-binding protein RbsA"/>
    <property type="match status" value="1"/>
</dbReference>
<keyword evidence="11" id="KW-1185">Reference proteome</keyword>
<dbReference type="AlphaFoldDB" id="A0A222W0Y6"/>
<evidence type="ECO:0000313" key="11">
    <source>
        <dbReference type="Proteomes" id="UP000199494"/>
    </source>
</evidence>
<evidence type="ECO:0000256" key="2">
    <source>
        <dbReference type="ARBA" id="ARBA00022448"/>
    </source>
</evidence>
<keyword evidence="7 10" id="KW-0067">ATP-binding</keyword>
<dbReference type="InterPro" id="IPR003593">
    <property type="entry name" value="AAA+_ATPase"/>
</dbReference>
<dbReference type="GO" id="GO:0005886">
    <property type="term" value="C:plasma membrane"/>
    <property type="evidence" value="ECO:0007669"/>
    <property type="project" value="UniProtKB-SubCell"/>
</dbReference>
<evidence type="ECO:0000256" key="4">
    <source>
        <dbReference type="ARBA" id="ARBA00022597"/>
    </source>
</evidence>
<proteinExistence type="predicted"/>
<dbReference type="InterPro" id="IPR017871">
    <property type="entry name" value="ABC_transporter-like_CS"/>
</dbReference>
<keyword evidence="2" id="KW-0813">Transport</keyword>
<dbReference type="GO" id="GO:0005524">
    <property type="term" value="F:ATP binding"/>
    <property type="evidence" value="ECO:0007669"/>
    <property type="project" value="UniProtKB-KW"/>
</dbReference>
<name>A0A222W0Y6_9PSEU</name>
<dbReference type="InterPro" id="IPR003439">
    <property type="entry name" value="ABC_transporter-like_ATP-bd"/>
</dbReference>
<dbReference type="RefSeq" id="WP_245865567.1">
    <property type="nucleotide sequence ID" value="NZ_CP016353.1"/>
</dbReference>
<dbReference type="Gene3D" id="3.40.50.300">
    <property type="entry name" value="P-loop containing nucleotide triphosphate hydrolases"/>
    <property type="match status" value="2"/>
</dbReference>
<dbReference type="EMBL" id="FMZE01000006">
    <property type="protein sequence ID" value="SDD12935.1"/>
    <property type="molecule type" value="Genomic_DNA"/>
</dbReference>
<keyword evidence="8" id="KW-1278">Translocase</keyword>
<dbReference type="InterPro" id="IPR027417">
    <property type="entry name" value="P-loop_NTPase"/>
</dbReference>
<sequence>MGAPEHPPAPLLELKDVTKSFQAVRALRGVSLALRPGEIHALAGENGAGKSTVVRVIGGEHQPDSGELLLEGSPVRFASPREAQHRGVAVIHQEPIQFPDLSVAENVFMGRQPLRRGRRIDRRAMHRRSAEVFEQLGVPIAPSRQTRGLSIADQQIIEIAKALVADARIIVMDEPTAALSAVEAQRLFRVARGLAEQGAALLFISHRLDEMFALCDRVTVLRDGAFVTTAPMSEIDNDTLVRRMVGRSVEQLFPKRETDIGAEVLVVEGLTRAGDFADVSLTVREGEIVGLAGLVGSGRSEVARAVFGVDDRDAGTVTVNGKPLPAGKPGSAIEKGVALVPEDRREQGLVLELSIERNASLARLKQVSPGGITRSSRERALAQTWAERLSLKFGSLADPAATLSGGNQQKIVLGKWLATEPAVLIVDEPTRGIDIGAKVEVHGLLSDLAARGIGILLISSELPEVLGMADRVLVMHEGRITAELAREEATEEAVMYAATGNGASATKGSAA</sequence>
<evidence type="ECO:0000256" key="8">
    <source>
        <dbReference type="ARBA" id="ARBA00022967"/>
    </source>
</evidence>
<evidence type="ECO:0000313" key="10">
    <source>
        <dbReference type="EMBL" id="SDD12935.1"/>
    </source>
</evidence>
<dbReference type="CDD" id="cd03215">
    <property type="entry name" value="ABC_Carb_Monos_II"/>
    <property type="match status" value="1"/>
</dbReference>
<keyword evidence="6" id="KW-0547">Nucleotide-binding</keyword>
<accession>A0A222W0Y6</accession>
<dbReference type="SMART" id="SM00382">
    <property type="entry name" value="AAA"/>
    <property type="match status" value="2"/>
</dbReference>
<evidence type="ECO:0000256" key="5">
    <source>
        <dbReference type="ARBA" id="ARBA00022737"/>
    </source>
</evidence>
<evidence type="ECO:0000256" key="3">
    <source>
        <dbReference type="ARBA" id="ARBA00022475"/>
    </source>
</evidence>
<dbReference type="STRING" id="530584.SAMN05421630_10645"/>
<dbReference type="Proteomes" id="UP000199494">
    <property type="component" value="Unassembled WGS sequence"/>
</dbReference>
<dbReference type="PANTHER" id="PTHR43790">
    <property type="entry name" value="CARBOHYDRATE TRANSPORT ATP-BINDING PROTEIN MG119-RELATED"/>
    <property type="match status" value="1"/>
</dbReference>
<evidence type="ECO:0000256" key="1">
    <source>
        <dbReference type="ARBA" id="ARBA00004202"/>
    </source>
</evidence>
<evidence type="ECO:0000256" key="6">
    <source>
        <dbReference type="ARBA" id="ARBA00022741"/>
    </source>
</evidence>
<keyword evidence="9" id="KW-0472">Membrane</keyword>
<keyword evidence="5" id="KW-0677">Repeat</keyword>
<evidence type="ECO:0000256" key="9">
    <source>
        <dbReference type="ARBA" id="ARBA00023136"/>
    </source>
</evidence>
<dbReference type="KEGG" id="pmad:BAY61_29890"/>
<dbReference type="PROSITE" id="PS00211">
    <property type="entry name" value="ABC_TRANSPORTER_1"/>
    <property type="match status" value="1"/>
</dbReference>